<evidence type="ECO:0000313" key="1">
    <source>
        <dbReference type="EMBL" id="SSY70404.1"/>
    </source>
</evidence>
<accession>A0A376BMF7</accession>
<organism evidence="1 2">
    <name type="scientific">Alysiella crassa</name>
    <dbReference type="NCBI Taxonomy" id="153491"/>
    <lineage>
        <taxon>Bacteria</taxon>
        <taxon>Pseudomonadati</taxon>
        <taxon>Pseudomonadota</taxon>
        <taxon>Betaproteobacteria</taxon>
        <taxon>Neisseriales</taxon>
        <taxon>Neisseriaceae</taxon>
        <taxon>Alysiella</taxon>
    </lineage>
</organism>
<dbReference type="Proteomes" id="UP000254209">
    <property type="component" value="Unassembled WGS sequence"/>
</dbReference>
<reference evidence="1 2" key="1">
    <citation type="submission" date="2018-06" db="EMBL/GenBank/DDBJ databases">
        <authorList>
            <consortium name="Pathogen Informatics"/>
            <person name="Doyle S."/>
        </authorList>
    </citation>
    <scope>NUCLEOTIDE SEQUENCE [LARGE SCALE GENOMIC DNA]</scope>
    <source>
        <strain evidence="1 2">NCTC10283</strain>
    </source>
</reference>
<dbReference type="EMBL" id="UFSO01000002">
    <property type="protein sequence ID" value="SSY70404.1"/>
    <property type="molecule type" value="Genomic_DNA"/>
</dbReference>
<proteinExistence type="predicted"/>
<evidence type="ECO:0000313" key="2">
    <source>
        <dbReference type="Proteomes" id="UP000254209"/>
    </source>
</evidence>
<protein>
    <submittedName>
        <fullName evidence="1">Uncharacterized protein</fullName>
    </submittedName>
</protein>
<name>A0A376BMF7_9NEIS</name>
<dbReference type="AlphaFoldDB" id="A0A376BMF7"/>
<keyword evidence="2" id="KW-1185">Reference proteome</keyword>
<gene>
    <name evidence="1" type="ORF">NCTC10283_00493</name>
</gene>
<sequence length="36" mass="4389">MRTKYARILKLFSRLVRTAHPTFWVFVKLSCTKNFE</sequence>